<evidence type="ECO:0000313" key="7">
    <source>
        <dbReference type="Proteomes" id="UP000294911"/>
    </source>
</evidence>
<dbReference type="GO" id="GO:0003700">
    <property type="term" value="F:DNA-binding transcription factor activity"/>
    <property type="evidence" value="ECO:0007669"/>
    <property type="project" value="TreeGrafter"/>
</dbReference>
<dbReference type="PRINTS" id="PR00455">
    <property type="entry name" value="HTHTETR"/>
</dbReference>
<keyword evidence="2 4" id="KW-0238">DNA-binding</keyword>
<dbReference type="Pfam" id="PF00440">
    <property type="entry name" value="TetR_N"/>
    <property type="match status" value="1"/>
</dbReference>
<keyword evidence="7" id="KW-1185">Reference proteome</keyword>
<dbReference type="AlphaFoldDB" id="A0A4R2QF97"/>
<evidence type="ECO:0000313" key="6">
    <source>
        <dbReference type="EMBL" id="TCP47802.1"/>
    </source>
</evidence>
<keyword evidence="3" id="KW-0804">Transcription</keyword>
<dbReference type="Proteomes" id="UP000294911">
    <property type="component" value="Unassembled WGS sequence"/>
</dbReference>
<evidence type="ECO:0000256" key="2">
    <source>
        <dbReference type="ARBA" id="ARBA00023125"/>
    </source>
</evidence>
<dbReference type="Gene3D" id="1.10.357.10">
    <property type="entry name" value="Tetracycline Repressor, domain 2"/>
    <property type="match status" value="1"/>
</dbReference>
<feature type="DNA-binding region" description="H-T-H motif" evidence="4">
    <location>
        <begin position="33"/>
        <end position="52"/>
    </location>
</feature>
<dbReference type="SUPFAM" id="SSF46689">
    <property type="entry name" value="Homeodomain-like"/>
    <property type="match status" value="1"/>
</dbReference>
<dbReference type="InterPro" id="IPR036271">
    <property type="entry name" value="Tet_transcr_reg_TetR-rel_C_sf"/>
</dbReference>
<dbReference type="SUPFAM" id="SSF48498">
    <property type="entry name" value="Tetracyclin repressor-like, C-terminal domain"/>
    <property type="match status" value="1"/>
</dbReference>
<reference evidence="6 7" key="1">
    <citation type="submission" date="2019-03" db="EMBL/GenBank/DDBJ databases">
        <title>Genomic Encyclopedia of Type Strains, Phase IV (KMG-IV): sequencing the most valuable type-strain genomes for metagenomic binning, comparative biology and taxonomic classification.</title>
        <authorList>
            <person name="Goeker M."/>
        </authorList>
    </citation>
    <scope>NUCLEOTIDE SEQUENCE [LARGE SCALE GENOMIC DNA]</scope>
    <source>
        <strain evidence="6 7">DSM 45765</strain>
    </source>
</reference>
<dbReference type="EMBL" id="SLXQ01000011">
    <property type="protein sequence ID" value="TCP47802.1"/>
    <property type="molecule type" value="Genomic_DNA"/>
</dbReference>
<evidence type="ECO:0000256" key="3">
    <source>
        <dbReference type="ARBA" id="ARBA00023163"/>
    </source>
</evidence>
<gene>
    <name evidence="6" type="ORF">EV191_1116</name>
</gene>
<dbReference type="Gene3D" id="1.10.10.60">
    <property type="entry name" value="Homeodomain-like"/>
    <property type="match status" value="1"/>
</dbReference>
<comment type="caution">
    <text evidence="6">The sequence shown here is derived from an EMBL/GenBank/DDBJ whole genome shotgun (WGS) entry which is preliminary data.</text>
</comment>
<dbReference type="InterPro" id="IPR001647">
    <property type="entry name" value="HTH_TetR"/>
</dbReference>
<feature type="domain" description="HTH tetR-type" evidence="5">
    <location>
        <begin position="10"/>
        <end position="70"/>
    </location>
</feature>
<protein>
    <submittedName>
        <fullName evidence="6">TetR family transcriptional regulator</fullName>
    </submittedName>
</protein>
<evidence type="ECO:0000259" key="5">
    <source>
        <dbReference type="PROSITE" id="PS50977"/>
    </source>
</evidence>
<keyword evidence="1" id="KW-0805">Transcription regulation</keyword>
<proteinExistence type="predicted"/>
<dbReference type="InterPro" id="IPR009057">
    <property type="entry name" value="Homeodomain-like_sf"/>
</dbReference>
<dbReference type="PROSITE" id="PS50977">
    <property type="entry name" value="HTH_TETR_2"/>
    <property type="match status" value="1"/>
</dbReference>
<name>A0A4R2QF97_9PSEU</name>
<dbReference type="InterPro" id="IPR050109">
    <property type="entry name" value="HTH-type_TetR-like_transc_reg"/>
</dbReference>
<dbReference type="GO" id="GO:0000976">
    <property type="term" value="F:transcription cis-regulatory region binding"/>
    <property type="evidence" value="ECO:0007669"/>
    <property type="project" value="TreeGrafter"/>
</dbReference>
<dbReference type="RefSeq" id="WP_243659120.1">
    <property type="nucleotide sequence ID" value="NZ_SLXQ01000011.1"/>
</dbReference>
<sequence>MTTSSTERTAATKRKLFEATLDLIGTRGLGTVTVDEIATRAGVAKGTVYYNFGSKDALIEALLRYGVALLADRLRHGAGDAEHAIESIVDAMLGFIEEFPSFAQLLVGELWRTPGQWHATLALLRADVVSIIKDQVQHSVRLGRIPDSVDPATASAALFGTVLVIALDWRVFQPDRTRAEVRDGIMVLISGLRGALA</sequence>
<evidence type="ECO:0000256" key="1">
    <source>
        <dbReference type="ARBA" id="ARBA00023015"/>
    </source>
</evidence>
<dbReference type="PANTHER" id="PTHR30055">
    <property type="entry name" value="HTH-TYPE TRANSCRIPTIONAL REGULATOR RUTR"/>
    <property type="match status" value="1"/>
</dbReference>
<evidence type="ECO:0000256" key="4">
    <source>
        <dbReference type="PROSITE-ProRule" id="PRU00335"/>
    </source>
</evidence>
<accession>A0A4R2QF97</accession>
<organism evidence="6 7">
    <name type="scientific">Tamaricihabitans halophyticus</name>
    <dbReference type="NCBI Taxonomy" id="1262583"/>
    <lineage>
        <taxon>Bacteria</taxon>
        <taxon>Bacillati</taxon>
        <taxon>Actinomycetota</taxon>
        <taxon>Actinomycetes</taxon>
        <taxon>Pseudonocardiales</taxon>
        <taxon>Pseudonocardiaceae</taxon>
        <taxon>Tamaricihabitans</taxon>
    </lineage>
</organism>
<dbReference type="PANTHER" id="PTHR30055:SF234">
    <property type="entry name" value="HTH-TYPE TRANSCRIPTIONAL REGULATOR BETI"/>
    <property type="match status" value="1"/>
</dbReference>